<comment type="caution">
    <text evidence="4">The sequence shown here is derived from an EMBL/GenBank/DDBJ whole genome shotgun (WGS) entry which is preliminary data.</text>
</comment>
<evidence type="ECO:0000313" key="5">
    <source>
        <dbReference type="Proteomes" id="UP000013015"/>
    </source>
</evidence>
<dbReference type="STRING" id="888050.HMPREF9004_1203"/>
<keyword evidence="2" id="KW-0732">Signal</keyword>
<dbReference type="PROSITE" id="PS51257">
    <property type="entry name" value="PROKAR_LIPOPROTEIN"/>
    <property type="match status" value="1"/>
</dbReference>
<evidence type="ECO:0000256" key="2">
    <source>
        <dbReference type="SAM" id="SignalP"/>
    </source>
</evidence>
<feature type="compositionally biased region" description="Basic and acidic residues" evidence="1">
    <location>
        <begin position="170"/>
        <end position="180"/>
    </location>
</feature>
<evidence type="ECO:0000259" key="3">
    <source>
        <dbReference type="Pfam" id="PF04205"/>
    </source>
</evidence>
<feature type="region of interest" description="Disordered" evidence="1">
    <location>
        <begin position="158"/>
        <end position="180"/>
    </location>
</feature>
<dbReference type="eggNOG" id="COG4939">
    <property type="taxonomic scope" value="Bacteria"/>
</dbReference>
<dbReference type="PATRIC" id="fig|888050.3.peg.1144"/>
<dbReference type="Proteomes" id="UP000013015">
    <property type="component" value="Unassembled WGS sequence"/>
</dbReference>
<accession>N6XAB2</accession>
<proteinExistence type="predicted"/>
<dbReference type="AlphaFoldDB" id="N6XAB2"/>
<feature type="domain" description="FMN-binding" evidence="3">
    <location>
        <begin position="49"/>
        <end position="141"/>
    </location>
</feature>
<dbReference type="Pfam" id="PF04205">
    <property type="entry name" value="FMN_bind"/>
    <property type="match status" value="1"/>
</dbReference>
<sequence length="180" mass="18954">MKRQIGAAALGLGAMLLAACQPTYDIDMSLPMKDGVWKGQSNPDDQGAIGVITIVVENGDITNTIYETKQADGSDKGRDYGKDSSGQVFNEEYYARAQRAVDSFARYSQELTDKDDPTKVDVISGATVAHSQFMQAAIRAISAAQGVEASGVDGIEIPGLEDSTKVGGSELDKDLGGTGQ</sequence>
<dbReference type="InterPro" id="IPR007329">
    <property type="entry name" value="FMN-bd"/>
</dbReference>
<keyword evidence="5" id="KW-1185">Reference proteome</keyword>
<dbReference type="RefSeq" id="WP_005963364.1">
    <property type="nucleotide sequence ID" value="NZ_CP040505.1"/>
</dbReference>
<protein>
    <recommendedName>
        <fullName evidence="3">FMN-binding domain-containing protein</fullName>
    </recommendedName>
</protein>
<organism evidence="4 5">
    <name type="scientific">Schaalia cardiffensis F0333</name>
    <dbReference type="NCBI Taxonomy" id="888050"/>
    <lineage>
        <taxon>Bacteria</taxon>
        <taxon>Bacillati</taxon>
        <taxon>Actinomycetota</taxon>
        <taxon>Actinomycetes</taxon>
        <taxon>Actinomycetales</taxon>
        <taxon>Actinomycetaceae</taxon>
        <taxon>Schaalia</taxon>
    </lineage>
</organism>
<reference evidence="4 5" key="1">
    <citation type="submission" date="2013-03" db="EMBL/GenBank/DDBJ databases">
        <title>Reference genome for the Human Microbiome Project.</title>
        <authorList>
            <person name="Aqrawi P."/>
            <person name="Ayvaz T."/>
            <person name="Bess C."/>
            <person name="Blankenburg K."/>
            <person name="Coyle M."/>
            <person name="Deng J."/>
            <person name="Forbes L."/>
            <person name="Fowler G."/>
            <person name="Francisco L."/>
            <person name="Fu Q."/>
            <person name="Gibbs R."/>
            <person name="Gross S."/>
            <person name="Gubbala S."/>
            <person name="Hale W."/>
            <person name="Hemphill L."/>
            <person name="Highlander S."/>
            <person name="Hirani K."/>
            <person name="Jackson L."/>
            <person name="Jakkamsetti A."/>
            <person name="Javaid M."/>
            <person name="Jayaseelan J.C."/>
            <person name="Jiang H."/>
            <person name="Joshi V."/>
            <person name="Korchina V."/>
            <person name="Kovar C."/>
            <person name="Lara F."/>
            <person name="Lee S."/>
            <person name="Liu Y."/>
            <person name="Mata R."/>
            <person name="Mathew T."/>
            <person name="Munidasa M."/>
            <person name="Muzny D."/>
            <person name="Nazareth L."/>
            <person name="Ngo R."/>
            <person name="Nguyen L."/>
            <person name="Nguyen N."/>
            <person name="Okwuonu G."/>
            <person name="Ongeri F."/>
            <person name="Palculict T."/>
            <person name="Patil S."/>
            <person name="Petrosino J."/>
            <person name="Pham C."/>
            <person name="Pham P."/>
            <person name="Pu L.-L."/>
            <person name="Qin X."/>
            <person name="Qu J."/>
            <person name="Reid J."/>
            <person name="Ross M."/>
            <person name="Ruth R."/>
            <person name="Saada N."/>
            <person name="San Lucas F."/>
            <person name="Santibanez J."/>
            <person name="Shang Y."/>
            <person name="Simmons D."/>
            <person name="Song X.-Z."/>
            <person name="Tang L.-Y."/>
            <person name="Thornton R."/>
            <person name="Warren J."/>
            <person name="Weissenberger G."/>
            <person name="Wilczek-Boney K."/>
            <person name="Worley K."/>
            <person name="Youmans B."/>
            <person name="Zhang J."/>
            <person name="Zhang L."/>
            <person name="Zhao Z."/>
            <person name="Zhou C."/>
            <person name="Zhu D."/>
            <person name="Zhu Y."/>
        </authorList>
    </citation>
    <scope>NUCLEOTIDE SEQUENCE [LARGE SCALE GENOMIC DNA]</scope>
    <source>
        <strain evidence="4 5">F0333</strain>
    </source>
</reference>
<dbReference type="Gene3D" id="3.90.1010.20">
    <property type="match status" value="1"/>
</dbReference>
<evidence type="ECO:0000256" key="1">
    <source>
        <dbReference type="SAM" id="MobiDB-lite"/>
    </source>
</evidence>
<evidence type="ECO:0000313" key="4">
    <source>
        <dbReference type="EMBL" id="ENO18078.1"/>
    </source>
</evidence>
<dbReference type="HOGENOM" id="CLU_119924_0_1_11"/>
<name>N6XAB2_9ACTO</name>
<dbReference type="EMBL" id="AQHZ01000020">
    <property type="protein sequence ID" value="ENO18078.1"/>
    <property type="molecule type" value="Genomic_DNA"/>
</dbReference>
<gene>
    <name evidence="4" type="ORF">HMPREF9004_1203</name>
</gene>
<feature type="chain" id="PRO_5039404422" description="FMN-binding domain-containing protein" evidence="2">
    <location>
        <begin position="19"/>
        <end position="180"/>
    </location>
</feature>
<feature type="signal peptide" evidence="2">
    <location>
        <begin position="1"/>
        <end position="18"/>
    </location>
</feature>